<accession>A0A4V2SC64</accession>
<comment type="caution">
    <text evidence="1">The sequence shown here is derived from an EMBL/GenBank/DDBJ whole genome shotgun (WGS) entry which is preliminary data.</text>
</comment>
<reference evidence="1 2" key="1">
    <citation type="submission" date="2019-03" db="EMBL/GenBank/DDBJ databases">
        <title>Genomic Encyclopedia of Type Strains, Phase IV (KMG-IV): sequencing the most valuable type-strain genomes for metagenomic binning, comparative biology and taxonomic classification.</title>
        <authorList>
            <person name="Goeker M."/>
        </authorList>
    </citation>
    <scope>NUCLEOTIDE SEQUENCE [LARGE SCALE GENOMIC DNA]</scope>
    <source>
        <strain evidence="1 2">DSM 23344</strain>
    </source>
</reference>
<dbReference type="AlphaFoldDB" id="A0A4V2SC64"/>
<name>A0A4V2SC64_9GAMM</name>
<evidence type="ECO:0000313" key="1">
    <source>
        <dbReference type="EMBL" id="TCO78190.1"/>
    </source>
</evidence>
<keyword evidence="2" id="KW-1185">Reference proteome</keyword>
<dbReference type="Proteomes" id="UP000294980">
    <property type="component" value="Unassembled WGS sequence"/>
</dbReference>
<gene>
    <name evidence="1" type="ORF">EV688_1012</name>
</gene>
<proteinExistence type="predicted"/>
<organism evidence="1 2">
    <name type="scientific">Chromatocurvus halotolerans</name>
    <dbReference type="NCBI Taxonomy" id="1132028"/>
    <lineage>
        <taxon>Bacteria</taxon>
        <taxon>Pseudomonadati</taxon>
        <taxon>Pseudomonadota</taxon>
        <taxon>Gammaproteobacteria</taxon>
        <taxon>Cellvibrionales</taxon>
        <taxon>Halieaceae</taxon>
        <taxon>Chromatocurvus</taxon>
    </lineage>
</organism>
<evidence type="ECO:0000313" key="2">
    <source>
        <dbReference type="Proteomes" id="UP000294980"/>
    </source>
</evidence>
<dbReference type="EMBL" id="SLWX01000001">
    <property type="protein sequence ID" value="TCO78190.1"/>
    <property type="molecule type" value="Genomic_DNA"/>
</dbReference>
<sequence>METINAEGAVVNLPFTEEHSLPIRAEFSVVPGVLHKLRIIAGGADLYIELTLAPPVDNSTKAIAKFFFHKQKEAVESQDMPGLRQITDPFTNETALVIPLTGSSVELGKRMERFGEKPKQTVVSTHVTLSVLPPQTGT</sequence>
<protein>
    <submittedName>
        <fullName evidence="1">Uncharacterized protein</fullName>
    </submittedName>
</protein>